<evidence type="ECO:0000259" key="1">
    <source>
        <dbReference type="PROSITE" id="PS50835"/>
    </source>
</evidence>
<name>A0A5B7FXE6_PORTR</name>
<dbReference type="CDD" id="cd00096">
    <property type="entry name" value="Ig"/>
    <property type="match status" value="1"/>
</dbReference>
<feature type="domain" description="Ig-like" evidence="1">
    <location>
        <begin position="73"/>
        <end position="145"/>
    </location>
</feature>
<dbReference type="InterPro" id="IPR036179">
    <property type="entry name" value="Ig-like_dom_sf"/>
</dbReference>
<dbReference type="PROSITE" id="PS50835">
    <property type="entry name" value="IG_LIKE"/>
    <property type="match status" value="1"/>
</dbReference>
<dbReference type="GO" id="GO:0050808">
    <property type="term" value="P:synapse organization"/>
    <property type="evidence" value="ECO:0007669"/>
    <property type="project" value="TreeGrafter"/>
</dbReference>
<sequence>MKFSFFQTTFSILSYSSLPSPYHSTSQSVKSTPRLPFFRFALNFEQPNDWRLRIRFVQRRDEGSYQCQVSTHPPLIRTIHLQVVEASIQILDERGVELREKFYREGSTIELQCLVADVPTATALQLAWYHHQHRLNYDDPRGGVR</sequence>
<gene>
    <name evidence="2" type="ORF">E2C01_046269</name>
</gene>
<comment type="caution">
    <text evidence="2">The sequence shown here is derived from an EMBL/GenBank/DDBJ whole genome shotgun (WGS) entry which is preliminary data.</text>
</comment>
<reference evidence="2 3" key="1">
    <citation type="submission" date="2019-05" db="EMBL/GenBank/DDBJ databases">
        <title>Another draft genome of Portunus trituberculatus and its Hox gene families provides insights of decapod evolution.</title>
        <authorList>
            <person name="Jeong J.-H."/>
            <person name="Song I."/>
            <person name="Kim S."/>
            <person name="Choi T."/>
            <person name="Kim D."/>
            <person name="Ryu S."/>
            <person name="Kim W."/>
        </authorList>
    </citation>
    <scope>NUCLEOTIDE SEQUENCE [LARGE SCALE GENOMIC DNA]</scope>
    <source>
        <tissue evidence="2">Muscle</tissue>
    </source>
</reference>
<dbReference type="Proteomes" id="UP000324222">
    <property type="component" value="Unassembled WGS sequence"/>
</dbReference>
<dbReference type="InterPro" id="IPR037448">
    <property type="entry name" value="Zig-8"/>
</dbReference>
<proteinExistence type="predicted"/>
<dbReference type="OrthoDB" id="6354602at2759"/>
<protein>
    <recommendedName>
        <fullName evidence="1">Ig-like domain-containing protein</fullName>
    </recommendedName>
</protein>
<dbReference type="GO" id="GO:0032589">
    <property type="term" value="C:neuron projection membrane"/>
    <property type="evidence" value="ECO:0007669"/>
    <property type="project" value="TreeGrafter"/>
</dbReference>
<dbReference type="InterPro" id="IPR013783">
    <property type="entry name" value="Ig-like_fold"/>
</dbReference>
<dbReference type="EMBL" id="VSRR010010853">
    <property type="protein sequence ID" value="MPC52400.1"/>
    <property type="molecule type" value="Genomic_DNA"/>
</dbReference>
<keyword evidence="3" id="KW-1185">Reference proteome</keyword>
<dbReference type="InterPro" id="IPR007110">
    <property type="entry name" value="Ig-like_dom"/>
</dbReference>
<dbReference type="AlphaFoldDB" id="A0A5B7FXE6"/>
<evidence type="ECO:0000313" key="2">
    <source>
        <dbReference type="EMBL" id="MPC52400.1"/>
    </source>
</evidence>
<dbReference type="PANTHER" id="PTHR23279">
    <property type="entry name" value="DEFECTIVE PROBOSCIS EXTENSION RESPONSE DPR -RELATED"/>
    <property type="match status" value="1"/>
</dbReference>
<dbReference type="Gene3D" id="2.60.40.10">
    <property type="entry name" value="Immunoglobulins"/>
    <property type="match status" value="1"/>
</dbReference>
<dbReference type="SUPFAM" id="SSF48726">
    <property type="entry name" value="Immunoglobulin"/>
    <property type="match status" value="1"/>
</dbReference>
<organism evidence="2 3">
    <name type="scientific">Portunus trituberculatus</name>
    <name type="common">Swimming crab</name>
    <name type="synonym">Neptunus trituberculatus</name>
    <dbReference type="NCBI Taxonomy" id="210409"/>
    <lineage>
        <taxon>Eukaryota</taxon>
        <taxon>Metazoa</taxon>
        <taxon>Ecdysozoa</taxon>
        <taxon>Arthropoda</taxon>
        <taxon>Crustacea</taxon>
        <taxon>Multicrustacea</taxon>
        <taxon>Malacostraca</taxon>
        <taxon>Eumalacostraca</taxon>
        <taxon>Eucarida</taxon>
        <taxon>Decapoda</taxon>
        <taxon>Pleocyemata</taxon>
        <taxon>Brachyura</taxon>
        <taxon>Eubrachyura</taxon>
        <taxon>Portunoidea</taxon>
        <taxon>Portunidae</taxon>
        <taxon>Portuninae</taxon>
        <taxon>Portunus</taxon>
    </lineage>
</organism>
<evidence type="ECO:0000313" key="3">
    <source>
        <dbReference type="Proteomes" id="UP000324222"/>
    </source>
</evidence>
<dbReference type="PANTHER" id="PTHR23279:SF3">
    <property type="entry name" value="DEFECTIVE PROBOSCIS EXTENSION RESPONSE 18"/>
    <property type="match status" value="1"/>
</dbReference>
<accession>A0A5B7FXE6</accession>